<reference evidence="3 4" key="1">
    <citation type="journal article" date="2019" name="Int. J. Syst. Evol. Microbiol.">
        <title>The Global Catalogue of Microorganisms (GCM) 10K type strain sequencing project: providing services to taxonomists for standard genome sequencing and annotation.</title>
        <authorList>
            <consortium name="The Broad Institute Genomics Platform"/>
            <consortium name="The Broad Institute Genome Sequencing Center for Infectious Disease"/>
            <person name="Wu L."/>
            <person name="Ma J."/>
        </authorList>
    </citation>
    <scope>NUCLEOTIDE SEQUENCE [LARGE SCALE GENOMIC DNA]</scope>
    <source>
        <strain evidence="3 4">JCM 14901</strain>
    </source>
</reference>
<keyword evidence="4" id="KW-1185">Reference proteome</keyword>
<comment type="caution">
    <text evidence="3">The sequence shown here is derived from an EMBL/GenBank/DDBJ whole genome shotgun (WGS) entry which is preliminary data.</text>
</comment>
<evidence type="ECO:0000313" key="3">
    <source>
        <dbReference type="EMBL" id="GAA1968589.1"/>
    </source>
</evidence>
<name>A0ABN2RG63_9MICO</name>
<sequence length="259" mass="27240">MGAGDRGELHALRARAYGPAADIYEDPAALRRLQELERRLSASSPSSHAELHESDVASASEESAPRQGGHTPTAGEDESASSGVDHVVSPARAPRHRWIGVGVLWLLSVIVAAGVVWAVTFTTTYVPPVSASGAERQVATLEPSSIRTLPKEWFGTSSSSLVFDFYGLTVLTTDSGLGTGTNCFMVVPTDEVPDDNADVDSWSGVGILLTGCKAGGFPAAAQTTVDEAFPAELRTVFPPGSALKFVLEGDRVRVFSSAR</sequence>
<gene>
    <name evidence="3" type="ORF">GCM10009776_34620</name>
</gene>
<evidence type="ECO:0000313" key="4">
    <source>
        <dbReference type="Proteomes" id="UP001499933"/>
    </source>
</evidence>
<organism evidence="3 4">
    <name type="scientific">Microbacterium deminutum</name>
    <dbReference type="NCBI Taxonomy" id="344164"/>
    <lineage>
        <taxon>Bacteria</taxon>
        <taxon>Bacillati</taxon>
        <taxon>Actinomycetota</taxon>
        <taxon>Actinomycetes</taxon>
        <taxon>Micrococcales</taxon>
        <taxon>Microbacteriaceae</taxon>
        <taxon>Microbacterium</taxon>
    </lineage>
</organism>
<dbReference type="Proteomes" id="UP001499933">
    <property type="component" value="Unassembled WGS sequence"/>
</dbReference>
<keyword evidence="2" id="KW-1133">Transmembrane helix</keyword>
<proteinExistence type="predicted"/>
<keyword evidence="2" id="KW-0812">Transmembrane</keyword>
<accession>A0ABN2RG63</accession>
<keyword evidence="2" id="KW-0472">Membrane</keyword>
<feature type="transmembrane region" description="Helical" evidence="2">
    <location>
        <begin position="98"/>
        <end position="119"/>
    </location>
</feature>
<evidence type="ECO:0000256" key="1">
    <source>
        <dbReference type="SAM" id="MobiDB-lite"/>
    </source>
</evidence>
<evidence type="ECO:0000256" key="2">
    <source>
        <dbReference type="SAM" id="Phobius"/>
    </source>
</evidence>
<feature type="region of interest" description="Disordered" evidence="1">
    <location>
        <begin position="39"/>
        <end position="86"/>
    </location>
</feature>
<protein>
    <submittedName>
        <fullName evidence="3">Uncharacterized protein</fullName>
    </submittedName>
</protein>
<dbReference type="EMBL" id="BAAAOG010000010">
    <property type="protein sequence ID" value="GAA1968589.1"/>
    <property type="molecule type" value="Genomic_DNA"/>
</dbReference>